<dbReference type="PROSITE" id="PS00108">
    <property type="entry name" value="PROTEIN_KINASE_ST"/>
    <property type="match status" value="1"/>
</dbReference>
<feature type="domain" description="Protein kinase" evidence="8">
    <location>
        <begin position="111"/>
        <end position="375"/>
    </location>
</feature>
<protein>
    <submittedName>
        <fullName evidence="9">Serine/threonine protein kinase</fullName>
    </submittedName>
</protein>
<keyword evidence="10" id="KW-1185">Reference proteome</keyword>
<organism evidence="9 10">
    <name type="scientific">Actinokineospora xionganensis</name>
    <dbReference type="NCBI Taxonomy" id="2684470"/>
    <lineage>
        <taxon>Bacteria</taxon>
        <taxon>Bacillati</taxon>
        <taxon>Actinomycetota</taxon>
        <taxon>Actinomycetes</taxon>
        <taxon>Pseudonocardiales</taxon>
        <taxon>Pseudonocardiaceae</taxon>
        <taxon>Actinokineospora</taxon>
    </lineage>
</organism>
<dbReference type="Proteomes" id="UP000734823">
    <property type="component" value="Unassembled WGS sequence"/>
</dbReference>
<evidence type="ECO:0000259" key="8">
    <source>
        <dbReference type="PROSITE" id="PS50011"/>
    </source>
</evidence>
<evidence type="ECO:0000256" key="4">
    <source>
        <dbReference type="ARBA" id="ARBA00022840"/>
    </source>
</evidence>
<dbReference type="PANTHER" id="PTHR43289">
    <property type="entry name" value="MITOGEN-ACTIVATED PROTEIN KINASE KINASE KINASE 20-RELATED"/>
    <property type="match status" value="1"/>
</dbReference>
<keyword evidence="3 9" id="KW-0418">Kinase</keyword>
<dbReference type="InterPro" id="IPR008271">
    <property type="entry name" value="Ser/Thr_kinase_AS"/>
</dbReference>
<dbReference type="Gene3D" id="1.10.510.10">
    <property type="entry name" value="Transferase(Phosphotransferase) domain 1"/>
    <property type="match status" value="1"/>
</dbReference>
<feature type="region of interest" description="Disordered" evidence="6">
    <location>
        <begin position="436"/>
        <end position="464"/>
    </location>
</feature>
<gene>
    <name evidence="9" type="ORF">GPZ80_13040</name>
</gene>
<reference evidence="9 10" key="1">
    <citation type="submission" date="2020-06" db="EMBL/GenBank/DDBJ databases">
        <title>Actinokineospora xiongansis sp. nov., isolated from soil of Baiyangdian.</title>
        <authorList>
            <person name="Zhang X."/>
        </authorList>
    </citation>
    <scope>NUCLEOTIDE SEQUENCE [LARGE SCALE GENOMIC DNA]</scope>
    <source>
        <strain evidence="9 10">HBU206404</strain>
    </source>
</reference>
<dbReference type="PROSITE" id="PS50011">
    <property type="entry name" value="PROTEIN_KINASE_DOM"/>
    <property type="match status" value="1"/>
</dbReference>
<evidence type="ECO:0000256" key="3">
    <source>
        <dbReference type="ARBA" id="ARBA00022777"/>
    </source>
</evidence>
<dbReference type="SUPFAM" id="SSF56112">
    <property type="entry name" value="Protein kinase-like (PK-like)"/>
    <property type="match status" value="1"/>
</dbReference>
<name>A0ABR7L5Z1_9PSEU</name>
<dbReference type="PANTHER" id="PTHR43289:SF34">
    <property type="entry name" value="SERINE_THREONINE-PROTEIN KINASE YBDM-RELATED"/>
    <property type="match status" value="1"/>
</dbReference>
<dbReference type="GO" id="GO:0004674">
    <property type="term" value="F:protein serine/threonine kinase activity"/>
    <property type="evidence" value="ECO:0007669"/>
    <property type="project" value="UniProtKB-KW"/>
</dbReference>
<dbReference type="Gene3D" id="3.30.200.20">
    <property type="entry name" value="Phosphorylase Kinase, domain 1"/>
    <property type="match status" value="1"/>
</dbReference>
<sequence length="582" mass="61706">MTLANCLSLLRSASGVGSTPISRTGVLRFTFGRGQSDRSAGRNCSSLRSDKYTSSRIAPPHRIDHATLSRPREACVTPDGPTDAVPTQPRWAEIAAHRPLGADEPREVGGYRLRAALGEGGMGRVYLSNTPGGRPIALKVIRAEFAADPSFRRRFEQEVSTAQRVQGLYTAPVIDANPRAEQPWLATAYVAGPSLQQAVGAYGPLPVESVLILVAGVAEALQSIHSANIVHRDLKPSNVILAADGPRVIDFGIARAVDTTSVTQAGIRVGTPAFMAPEQVRGQPVTPALDIFALGSLAVYAATGELPFGGGLDPAVPYRILEEEPDLAACPTQLRELVTRCLAKDPRQRPSPVQVIEMCRQASTGTQLHMGEGWLPPAVAAAVSRIAVTPVPPVPRAPKRSRFRVAAAVGFAVLAIGSGIGAAAIAGAFDAKTPENTAEKSADQSTPGTSSTATGSKPGGGEPEILTQVDAVDLALGNGVYLAEPTTMVRWEGFPDIAHVYDKGISFNNAQVVLLDDDQAGDHRTCTTDTRYALTTKFNDVTVGTKFCVLTDQRVAMVEVRKAPDPDESSQYYRLAITIWRA</sequence>
<accession>A0ABR7L5Z1</accession>
<feature type="compositionally biased region" description="Low complexity" evidence="6">
    <location>
        <begin position="445"/>
        <end position="456"/>
    </location>
</feature>
<keyword evidence="7" id="KW-0472">Membrane</keyword>
<evidence type="ECO:0000256" key="5">
    <source>
        <dbReference type="PROSITE-ProRule" id="PRU10141"/>
    </source>
</evidence>
<dbReference type="Pfam" id="PF00069">
    <property type="entry name" value="Pkinase"/>
    <property type="match status" value="1"/>
</dbReference>
<evidence type="ECO:0000256" key="6">
    <source>
        <dbReference type="SAM" id="MobiDB-lite"/>
    </source>
</evidence>
<feature type="region of interest" description="Disordered" evidence="6">
    <location>
        <begin position="35"/>
        <end position="60"/>
    </location>
</feature>
<evidence type="ECO:0000256" key="7">
    <source>
        <dbReference type="SAM" id="Phobius"/>
    </source>
</evidence>
<evidence type="ECO:0000256" key="1">
    <source>
        <dbReference type="ARBA" id="ARBA00022679"/>
    </source>
</evidence>
<dbReference type="InterPro" id="IPR000719">
    <property type="entry name" value="Prot_kinase_dom"/>
</dbReference>
<feature type="binding site" evidence="5">
    <location>
        <position position="139"/>
    </location>
    <ligand>
        <name>ATP</name>
        <dbReference type="ChEBI" id="CHEBI:30616"/>
    </ligand>
</feature>
<proteinExistence type="predicted"/>
<dbReference type="InterPro" id="IPR011009">
    <property type="entry name" value="Kinase-like_dom_sf"/>
</dbReference>
<keyword evidence="2 5" id="KW-0547">Nucleotide-binding</keyword>
<feature type="transmembrane region" description="Helical" evidence="7">
    <location>
        <begin position="405"/>
        <end position="429"/>
    </location>
</feature>
<keyword evidence="7" id="KW-0812">Transmembrane</keyword>
<dbReference type="EMBL" id="JABVED010000006">
    <property type="protein sequence ID" value="MBC6448094.1"/>
    <property type="molecule type" value="Genomic_DNA"/>
</dbReference>
<evidence type="ECO:0000256" key="2">
    <source>
        <dbReference type="ARBA" id="ARBA00022741"/>
    </source>
</evidence>
<dbReference type="SMART" id="SM00220">
    <property type="entry name" value="S_TKc"/>
    <property type="match status" value="1"/>
</dbReference>
<dbReference type="CDD" id="cd14014">
    <property type="entry name" value="STKc_PknB_like"/>
    <property type="match status" value="1"/>
</dbReference>
<keyword evidence="7" id="KW-1133">Transmembrane helix</keyword>
<keyword evidence="9" id="KW-0723">Serine/threonine-protein kinase</keyword>
<keyword evidence="4 5" id="KW-0067">ATP-binding</keyword>
<evidence type="ECO:0000313" key="9">
    <source>
        <dbReference type="EMBL" id="MBC6448094.1"/>
    </source>
</evidence>
<dbReference type="PROSITE" id="PS00107">
    <property type="entry name" value="PROTEIN_KINASE_ATP"/>
    <property type="match status" value="1"/>
</dbReference>
<comment type="caution">
    <text evidence="9">The sequence shown here is derived from an EMBL/GenBank/DDBJ whole genome shotgun (WGS) entry which is preliminary data.</text>
</comment>
<dbReference type="InterPro" id="IPR017441">
    <property type="entry name" value="Protein_kinase_ATP_BS"/>
</dbReference>
<evidence type="ECO:0000313" key="10">
    <source>
        <dbReference type="Proteomes" id="UP000734823"/>
    </source>
</evidence>
<keyword evidence="1" id="KW-0808">Transferase</keyword>